<dbReference type="SUPFAM" id="SSF141371">
    <property type="entry name" value="PilZ domain-like"/>
    <property type="match status" value="1"/>
</dbReference>
<proteinExistence type="predicted"/>
<comment type="caution">
    <text evidence="2">The sequence shown here is derived from an EMBL/GenBank/DDBJ whole genome shotgun (WGS) entry which is preliminary data.</text>
</comment>
<gene>
    <name evidence="2" type="ORF">Q4481_17930</name>
</gene>
<dbReference type="InterPro" id="IPR009875">
    <property type="entry name" value="PilZ_domain"/>
</dbReference>
<organism evidence="2 3">
    <name type="scientific">Rhizobium alvei</name>
    <dbReference type="NCBI Taxonomy" id="1132659"/>
    <lineage>
        <taxon>Bacteria</taxon>
        <taxon>Pseudomonadati</taxon>
        <taxon>Pseudomonadota</taxon>
        <taxon>Alphaproteobacteria</taxon>
        <taxon>Hyphomicrobiales</taxon>
        <taxon>Rhizobiaceae</taxon>
        <taxon>Rhizobium/Agrobacterium group</taxon>
        <taxon>Rhizobium</taxon>
    </lineage>
</organism>
<keyword evidence="3" id="KW-1185">Reference proteome</keyword>
<evidence type="ECO:0000313" key="2">
    <source>
        <dbReference type="EMBL" id="MDO6965841.1"/>
    </source>
</evidence>
<feature type="domain" description="PilZ" evidence="1">
    <location>
        <begin position="120"/>
        <end position="199"/>
    </location>
</feature>
<dbReference type="Pfam" id="PF07238">
    <property type="entry name" value="PilZ"/>
    <property type="match status" value="1"/>
</dbReference>
<name>A0ABT8YQP7_9HYPH</name>
<evidence type="ECO:0000259" key="1">
    <source>
        <dbReference type="Pfam" id="PF07238"/>
    </source>
</evidence>
<protein>
    <submittedName>
        <fullName evidence="2">PilZ domain-containing protein</fullName>
    </submittedName>
</protein>
<dbReference type="Proteomes" id="UP001174932">
    <property type="component" value="Unassembled WGS sequence"/>
</dbReference>
<dbReference type="Gene3D" id="2.40.10.220">
    <property type="entry name" value="predicted glycosyltransferase like domains"/>
    <property type="match status" value="1"/>
</dbReference>
<sequence length="203" mass="22848">MMYSAMPSDPRAAFQASDQGNGLVSVKLPGRLMRSDFSEHDCRAIEMSPNEVHFHCNAFPNVGERIVAYIEHLGRLEGTVTGHIEHGFVIRLIATDRKRDKLAAQLNWMANKTALGLPEDRRHERLMPRNTRSEIGLDDGRVFPCKIIDLSLSGAAVEIDFRPAIGTPVRLGHMRGRIVRHFQEGVAVEFSVMLSRESLEKYI</sequence>
<dbReference type="EMBL" id="JAUOZU010000013">
    <property type="protein sequence ID" value="MDO6965841.1"/>
    <property type="molecule type" value="Genomic_DNA"/>
</dbReference>
<accession>A0ABT8YQP7</accession>
<reference evidence="2" key="2">
    <citation type="submission" date="2023-07" db="EMBL/GenBank/DDBJ databases">
        <authorList>
            <person name="Shen H."/>
        </authorList>
    </citation>
    <scope>NUCLEOTIDE SEQUENCE</scope>
    <source>
        <strain evidence="2">TNR-22</strain>
    </source>
</reference>
<evidence type="ECO:0000313" key="3">
    <source>
        <dbReference type="Proteomes" id="UP001174932"/>
    </source>
</evidence>
<reference evidence="2" key="1">
    <citation type="journal article" date="2015" name="Int. J. Syst. Evol. Microbiol.">
        <title>Rhizobium alvei sp. nov., isolated from a freshwater river.</title>
        <authorList>
            <person name="Sheu S.Y."/>
            <person name="Huang H.W."/>
            <person name="Young C.C."/>
            <person name="Chen W.M."/>
        </authorList>
    </citation>
    <scope>NUCLEOTIDE SEQUENCE</scope>
    <source>
        <strain evidence="2">TNR-22</strain>
    </source>
</reference>